<dbReference type="GO" id="GO:0030041">
    <property type="term" value="P:actin filament polymerization"/>
    <property type="evidence" value="ECO:0007669"/>
    <property type="project" value="InterPro"/>
</dbReference>
<dbReference type="Gene3D" id="3.30.1460.20">
    <property type="match status" value="1"/>
</dbReference>
<protein>
    <recommendedName>
        <fullName evidence="7">Arp2/3 complex 34 kDa subunit</fullName>
    </recommendedName>
</protein>
<evidence type="ECO:0000313" key="8">
    <source>
        <dbReference type="EMBL" id="EHB11764.1"/>
    </source>
</evidence>
<dbReference type="PANTHER" id="PTHR12058:SF0">
    <property type="entry name" value="ACTIN-RELATED PROTEIN 2_3 COMPLEX SUBUNIT 2"/>
    <property type="match status" value="1"/>
</dbReference>
<dbReference type="InterPro" id="IPR034666">
    <property type="entry name" value="ARPC2/4"/>
</dbReference>
<dbReference type="GO" id="GO:0051015">
    <property type="term" value="F:actin filament binding"/>
    <property type="evidence" value="ECO:0007669"/>
    <property type="project" value="TreeGrafter"/>
</dbReference>
<organism evidence="8 9">
    <name type="scientific">Heterocephalus glaber</name>
    <name type="common">Naked mole rat</name>
    <dbReference type="NCBI Taxonomy" id="10181"/>
    <lineage>
        <taxon>Eukaryota</taxon>
        <taxon>Metazoa</taxon>
        <taxon>Chordata</taxon>
        <taxon>Craniata</taxon>
        <taxon>Vertebrata</taxon>
        <taxon>Euteleostomi</taxon>
        <taxon>Mammalia</taxon>
        <taxon>Eutheria</taxon>
        <taxon>Euarchontoglires</taxon>
        <taxon>Glires</taxon>
        <taxon>Rodentia</taxon>
        <taxon>Hystricomorpha</taxon>
        <taxon>Bathyergidae</taxon>
        <taxon>Heterocephalus</taxon>
    </lineage>
</organism>
<dbReference type="Pfam" id="PF04045">
    <property type="entry name" value="P34-Arc"/>
    <property type="match status" value="1"/>
</dbReference>
<accession>G5BR53</accession>
<reference evidence="8 9" key="1">
    <citation type="journal article" date="2011" name="Nature">
        <title>Genome sequencing reveals insights into physiology and longevity of the naked mole rat.</title>
        <authorList>
            <person name="Kim E.B."/>
            <person name="Fang X."/>
            <person name="Fushan A.A."/>
            <person name="Huang Z."/>
            <person name="Lobanov A.V."/>
            <person name="Han L."/>
            <person name="Marino S.M."/>
            <person name="Sun X."/>
            <person name="Turanov A.A."/>
            <person name="Yang P."/>
            <person name="Yim S.H."/>
            <person name="Zhao X."/>
            <person name="Kasaikina M.V."/>
            <person name="Stoletzki N."/>
            <person name="Peng C."/>
            <person name="Polak P."/>
            <person name="Xiong Z."/>
            <person name="Kiezun A."/>
            <person name="Zhu Y."/>
            <person name="Chen Y."/>
            <person name="Kryukov G.V."/>
            <person name="Zhang Q."/>
            <person name="Peshkin L."/>
            <person name="Yang L."/>
            <person name="Bronson R.T."/>
            <person name="Buffenstein R."/>
            <person name="Wang B."/>
            <person name="Han C."/>
            <person name="Li Q."/>
            <person name="Chen L."/>
            <person name="Zhao W."/>
            <person name="Sunyaev S.R."/>
            <person name="Park T.J."/>
            <person name="Zhang G."/>
            <person name="Wang J."/>
            <person name="Gladyshev V.N."/>
        </authorList>
    </citation>
    <scope>NUCLEOTIDE SEQUENCE [LARGE SCALE GENOMIC DNA]</scope>
</reference>
<dbReference type="GO" id="GO:0034314">
    <property type="term" value="P:Arp2/3 complex-mediated actin nucleation"/>
    <property type="evidence" value="ECO:0007669"/>
    <property type="project" value="InterPro"/>
</dbReference>
<dbReference type="SUPFAM" id="SSF69645">
    <property type="entry name" value="Arp2/3 complex subunits"/>
    <property type="match status" value="2"/>
</dbReference>
<name>G5BR53_HETGA</name>
<evidence type="ECO:0000256" key="2">
    <source>
        <dbReference type="ARBA" id="ARBA00007192"/>
    </source>
</evidence>
<evidence type="ECO:0000256" key="6">
    <source>
        <dbReference type="ARBA" id="ARBA00045903"/>
    </source>
</evidence>
<dbReference type="STRING" id="10181.G5BR53"/>
<proteinExistence type="inferred from homology"/>
<comment type="subunit">
    <text evidence="7">Component of the Arp2/3 complex composed of ARP2, ARP3, ARPC1B/p41-ARC, ARPC2/p34-ARC, ARPC3/p21-ARC, ARPC4/p20-ARC and ARPC5/p16-ARC. Interacts with SHANK3; the interaction probably mediates the association of SHANK3 with the Arp2/3 complex.</text>
</comment>
<evidence type="ECO:0000256" key="1">
    <source>
        <dbReference type="ARBA" id="ARBA00004245"/>
    </source>
</evidence>
<evidence type="ECO:0000256" key="3">
    <source>
        <dbReference type="ARBA" id="ARBA00022490"/>
    </source>
</evidence>
<evidence type="ECO:0000256" key="4">
    <source>
        <dbReference type="ARBA" id="ARBA00023203"/>
    </source>
</evidence>
<keyword evidence="3 7" id="KW-0963">Cytoplasm</keyword>
<dbReference type="AlphaFoldDB" id="G5BR53"/>
<evidence type="ECO:0000256" key="7">
    <source>
        <dbReference type="RuleBase" id="RU364015"/>
    </source>
</evidence>
<comment type="similarity">
    <text evidence="2 7">Belongs to the ARPC2 family.</text>
</comment>
<comment type="subcellular location">
    <subcellularLocation>
        <location evidence="1 7">Cytoplasm</location>
        <location evidence="1 7">Cytoskeleton</location>
    </subcellularLocation>
</comment>
<dbReference type="InParanoid" id="G5BR53"/>
<dbReference type="Proteomes" id="UP000006813">
    <property type="component" value="Unassembled WGS sequence"/>
</dbReference>
<comment type="function">
    <text evidence="6">Actin-binding component of the Arp2/3 complex, a multiprotein complex that mediates actin polymerization upon stimulation by nucleation-promoting factor (NPF). The Arp2/3 complex mediates the formation of branched actin networks in the cytoplasm, providing the force for cell motility. Seems to contact the mother actin filament. In addition to its role in the cytoplasmic cytoskeleton, the Arp2/3 complex also promotes actin polymerization in the nucleus, thereby regulating gene transcription and repair of damaged DNA. The Arp2/3 complex promotes homologous recombination (HR) repair in response to DNA damage by promoting nuclear actin polymerization, leading to drive motility of double-strand breaks (DSBs).</text>
</comment>
<evidence type="ECO:0000313" key="9">
    <source>
        <dbReference type="Proteomes" id="UP000006813"/>
    </source>
</evidence>
<keyword evidence="4 7" id="KW-0009">Actin-binding</keyword>
<keyword evidence="5 7" id="KW-0206">Cytoskeleton</keyword>
<dbReference type="EMBL" id="JH171441">
    <property type="protein sequence ID" value="EHB11764.1"/>
    <property type="molecule type" value="Genomic_DNA"/>
</dbReference>
<sequence>MIKKSLMINVCTSFYTNLKIGNGVILNAVKTHKRGTDLKAGGSGGGGSSSAGRFRLLGPAITLILLEVNNHNRIIKEMLAFKLENAAAGNKPEPVEVTFADFDVVLYHISNPNGDKTKVMVSISLKFYKKLQAHDAEELLKRVYGSILKYIQLQEEGKEGDNRAVIHYKDDETIYVESKKDRVTVVFSTVFKDDDDVVIGKVFMQEPPGCL</sequence>
<gene>
    <name evidence="8" type="ORF">GW7_08384</name>
</gene>
<dbReference type="GO" id="GO:0005885">
    <property type="term" value="C:Arp2/3 protein complex"/>
    <property type="evidence" value="ECO:0007669"/>
    <property type="project" value="InterPro"/>
</dbReference>
<dbReference type="FunFam" id="3.30.1460.20:FF:000004">
    <property type="entry name" value="Arp2/3 complex 34 kDa subunit"/>
    <property type="match status" value="1"/>
</dbReference>
<dbReference type="GO" id="GO:0005200">
    <property type="term" value="F:structural constituent of cytoskeleton"/>
    <property type="evidence" value="ECO:0007669"/>
    <property type="project" value="TreeGrafter"/>
</dbReference>
<evidence type="ECO:0000256" key="5">
    <source>
        <dbReference type="ARBA" id="ARBA00023212"/>
    </source>
</evidence>
<dbReference type="InterPro" id="IPR007188">
    <property type="entry name" value="ARPC2"/>
</dbReference>
<comment type="function">
    <text evidence="7">Functions as actin-binding component of the Arp2/3 complex which is involved in regulation of actin polymerization and together with an activating nucleation-promoting factor (NPF) mediates the formation of branched actin networks.</text>
</comment>
<dbReference type="PANTHER" id="PTHR12058">
    <property type="entry name" value="ARP2/3 COMPLEX 34 KDA SUBUNIT"/>
    <property type="match status" value="1"/>
</dbReference>